<name>A0A6J1GEU2_CUCMO</name>
<evidence type="ECO:0000313" key="2">
    <source>
        <dbReference type="Proteomes" id="UP000504609"/>
    </source>
</evidence>
<dbReference type="Proteomes" id="UP000504609">
    <property type="component" value="Unplaced"/>
</dbReference>
<gene>
    <name evidence="3" type="primary">LOC111453521</name>
</gene>
<sequence length="489" mass="55512">MSRWNFNPGPVNGFKTTFNSLSAAYCEHKAKYDDELHGSMSISRRILLRGADSKIVSENLPSPSFKFQKIKFIGFCKEWIKDPLNIALLFWTIGVTVSGSVVFLVMTGMLNNLLPTKSQREIWFEVNNQILTALFTLMCLYHHPKRIHHMILLCRWKPGDVLILREIYCKNGTYKPHERKHMTVLLVLLHMNCFAQYALSVLNLSHKKPQRSVFGVSICLTVALLTAAAASLYAIFSPLGKEYDHGDDEESPNRIKDGDLFVSRIVDKPQWRGGLFHFLDDVRTACLSLFCSFCLFGWNMERLGFGNMYVHAATFVIFCTAPLCLFGLAANIVEPLYAKVALSLIGILVSVFGLFYGGYWRIQMRKRFDITKNESCWGKPNAGDCAQWLFCCCCSLAQEVRTADYYELMEDNLGKNRTNGRDKIEILSPLPREGGTVHEDRSNLDSNRFLDETDGVNQLLKPPTPSSMQRDDFALKMTKNLAGERSLSL</sequence>
<dbReference type="NCBIfam" id="TIGR01571">
    <property type="entry name" value="A_thal_Cys_rich"/>
    <property type="match status" value="1"/>
</dbReference>
<dbReference type="InterPro" id="IPR021369">
    <property type="entry name" value="DUF2985"/>
</dbReference>
<keyword evidence="1" id="KW-0812">Transmembrane</keyword>
<dbReference type="InterPro" id="IPR006461">
    <property type="entry name" value="PLAC_motif_containing"/>
</dbReference>
<organism evidence="2 3">
    <name type="scientific">Cucurbita moschata</name>
    <name type="common">Winter crookneck squash</name>
    <name type="synonym">Cucurbita pepo var. moschata</name>
    <dbReference type="NCBI Taxonomy" id="3662"/>
    <lineage>
        <taxon>Eukaryota</taxon>
        <taxon>Viridiplantae</taxon>
        <taxon>Streptophyta</taxon>
        <taxon>Embryophyta</taxon>
        <taxon>Tracheophyta</taxon>
        <taxon>Spermatophyta</taxon>
        <taxon>Magnoliopsida</taxon>
        <taxon>eudicotyledons</taxon>
        <taxon>Gunneridae</taxon>
        <taxon>Pentapetalae</taxon>
        <taxon>rosids</taxon>
        <taxon>fabids</taxon>
        <taxon>Cucurbitales</taxon>
        <taxon>Cucurbitaceae</taxon>
        <taxon>Cucurbiteae</taxon>
        <taxon>Cucurbita</taxon>
    </lineage>
</organism>
<reference evidence="3" key="1">
    <citation type="submission" date="2025-08" db="UniProtKB">
        <authorList>
            <consortium name="RefSeq"/>
        </authorList>
    </citation>
    <scope>IDENTIFICATION</scope>
    <source>
        <tissue evidence="3">Young leaves</tissue>
    </source>
</reference>
<keyword evidence="1" id="KW-0472">Membrane</keyword>
<protein>
    <submittedName>
        <fullName evidence="3">Uncharacterized protein LOC111453521 isoform X1</fullName>
    </submittedName>
</protein>
<feature type="transmembrane region" description="Helical" evidence="1">
    <location>
        <begin position="182"/>
        <end position="202"/>
    </location>
</feature>
<evidence type="ECO:0000256" key="1">
    <source>
        <dbReference type="SAM" id="Phobius"/>
    </source>
</evidence>
<keyword evidence="2" id="KW-1185">Reference proteome</keyword>
<dbReference type="Pfam" id="PF04749">
    <property type="entry name" value="PLAC8"/>
    <property type="match status" value="1"/>
</dbReference>
<accession>A0A6J1GEU2</accession>
<feature type="transmembrane region" description="Helical" evidence="1">
    <location>
        <begin position="336"/>
        <end position="357"/>
    </location>
</feature>
<feature type="transmembrane region" description="Helical" evidence="1">
    <location>
        <begin position="282"/>
        <end position="298"/>
    </location>
</feature>
<feature type="transmembrane region" description="Helical" evidence="1">
    <location>
        <begin position="88"/>
        <end position="110"/>
    </location>
</feature>
<proteinExistence type="predicted"/>
<evidence type="ECO:0000313" key="3">
    <source>
        <dbReference type="RefSeq" id="XP_022950413.1"/>
    </source>
</evidence>
<dbReference type="GO" id="GO:0051762">
    <property type="term" value="P:sesquiterpene biosynthetic process"/>
    <property type="evidence" value="ECO:0007669"/>
    <property type="project" value="TreeGrafter"/>
</dbReference>
<dbReference type="GO" id="GO:0009975">
    <property type="term" value="F:cyclase activity"/>
    <property type="evidence" value="ECO:0007669"/>
    <property type="project" value="TreeGrafter"/>
</dbReference>
<dbReference type="PANTHER" id="PTHR31045:SF21">
    <property type="entry name" value="PLAC8 FAMILY PROTEIN"/>
    <property type="match status" value="1"/>
</dbReference>
<dbReference type="GeneID" id="111453521"/>
<dbReference type="PANTHER" id="PTHR31045">
    <property type="entry name" value="PLAC8 FAMILY PROTEIN-RELATED"/>
    <property type="match status" value="1"/>
</dbReference>
<dbReference type="RefSeq" id="XP_022950413.1">
    <property type="nucleotide sequence ID" value="XM_023094645.1"/>
</dbReference>
<feature type="transmembrane region" description="Helical" evidence="1">
    <location>
        <begin position="310"/>
        <end position="330"/>
    </location>
</feature>
<keyword evidence="1" id="KW-1133">Transmembrane helix</keyword>
<dbReference type="KEGG" id="cmos:111453521"/>
<dbReference type="Pfam" id="PF11204">
    <property type="entry name" value="DUF2985"/>
    <property type="match status" value="1"/>
</dbReference>
<feature type="transmembrane region" description="Helical" evidence="1">
    <location>
        <begin position="214"/>
        <end position="236"/>
    </location>
</feature>
<dbReference type="AlphaFoldDB" id="A0A6J1GEU2"/>